<dbReference type="Proteomes" id="UP000615446">
    <property type="component" value="Unassembled WGS sequence"/>
</dbReference>
<comment type="caution">
    <text evidence="1">The sequence shown here is derived from an EMBL/GenBank/DDBJ whole genome shotgun (WGS) entry which is preliminary data.</text>
</comment>
<accession>A0A8H3L7X3</accession>
<gene>
    <name evidence="1" type="ORF">RCL2_000821300</name>
</gene>
<reference evidence="1" key="1">
    <citation type="submission" date="2019-10" db="EMBL/GenBank/DDBJ databases">
        <title>Conservation and host-specific expression of non-tandemly repeated heterogenous ribosome RNA gene in arbuscular mycorrhizal fungi.</title>
        <authorList>
            <person name="Maeda T."/>
            <person name="Kobayashi Y."/>
            <person name="Nakagawa T."/>
            <person name="Ezawa T."/>
            <person name="Yamaguchi K."/>
            <person name="Bino T."/>
            <person name="Nishimoto Y."/>
            <person name="Shigenobu S."/>
            <person name="Kawaguchi M."/>
        </authorList>
    </citation>
    <scope>NUCLEOTIDE SEQUENCE</scope>
    <source>
        <strain evidence="1">HR1</strain>
    </source>
</reference>
<organism evidence="1 2">
    <name type="scientific">Rhizophagus clarus</name>
    <dbReference type="NCBI Taxonomy" id="94130"/>
    <lineage>
        <taxon>Eukaryota</taxon>
        <taxon>Fungi</taxon>
        <taxon>Fungi incertae sedis</taxon>
        <taxon>Mucoromycota</taxon>
        <taxon>Glomeromycotina</taxon>
        <taxon>Glomeromycetes</taxon>
        <taxon>Glomerales</taxon>
        <taxon>Glomeraceae</taxon>
        <taxon>Rhizophagus</taxon>
    </lineage>
</organism>
<dbReference type="AlphaFoldDB" id="A0A8H3L7X3"/>
<name>A0A8H3L7X3_9GLOM</name>
<proteinExistence type="predicted"/>
<protein>
    <submittedName>
        <fullName evidence="1">Uncharacterized protein</fullName>
    </submittedName>
</protein>
<evidence type="ECO:0000313" key="2">
    <source>
        <dbReference type="Proteomes" id="UP000615446"/>
    </source>
</evidence>
<sequence length="196" mass="22741">MLHMKSGIKPSKNNTATVTVFITFKDADQCKILRNTWSIEINKQSDLVLRKKFREIFIRFDELISPSIIHEAYVAQNPKHIFWQSPDKFIIEFESEADLFNACDKMVHFQNYVIKVKPTQDEHSQNVKITYEEYEVKRDIPSPSKGAFKPKSKKIKTKYSLAADTSHYIGTQANSLPLGKPVKMDTLRAHPIYTYL</sequence>
<dbReference type="EMBL" id="BLAL01000053">
    <property type="protein sequence ID" value="GES80953.1"/>
    <property type="molecule type" value="Genomic_DNA"/>
</dbReference>
<evidence type="ECO:0000313" key="1">
    <source>
        <dbReference type="EMBL" id="GES80953.1"/>
    </source>
</evidence>